<proteinExistence type="inferred from homology"/>
<dbReference type="RefSeq" id="WP_290254328.1">
    <property type="nucleotide sequence ID" value="NZ_JAUGQQ010000003.1"/>
</dbReference>
<dbReference type="InterPro" id="IPR023393">
    <property type="entry name" value="START-like_dom_sf"/>
</dbReference>
<dbReference type="InterPro" id="IPR013538">
    <property type="entry name" value="ASHA1/2-like_C"/>
</dbReference>
<comment type="similarity">
    <text evidence="1">Belongs to the AHA1 family.</text>
</comment>
<dbReference type="SUPFAM" id="SSF55961">
    <property type="entry name" value="Bet v1-like"/>
    <property type="match status" value="1"/>
</dbReference>
<keyword evidence="4" id="KW-1185">Reference proteome</keyword>
<accession>A0ABT8DHI7</accession>
<evidence type="ECO:0000313" key="4">
    <source>
        <dbReference type="Proteomes" id="UP001244787"/>
    </source>
</evidence>
<protein>
    <submittedName>
        <fullName evidence="3">SRPBCC domain-containing protein</fullName>
    </submittedName>
</protein>
<evidence type="ECO:0000313" key="3">
    <source>
        <dbReference type="EMBL" id="MDN3724239.1"/>
    </source>
</evidence>
<feature type="domain" description="Activator of Hsp90 ATPase homologue 1/2-like C-terminal" evidence="2">
    <location>
        <begin position="11"/>
        <end position="120"/>
    </location>
</feature>
<sequence>MKTLTFEIKIDAPAAKVWQALWNDKNYREWTAVFMKGSHAVSDWEEGSSIKFLGPSGEGMYSKIERKIVNKQMTFRHLGSVQDGKEIPNSEWTDSIEEYVLEEKNGKTTLKASVQTLENYAEMFNEAFPEALKIVKKISEKP</sequence>
<dbReference type="Gene3D" id="3.30.530.20">
    <property type="match status" value="1"/>
</dbReference>
<dbReference type="Pfam" id="PF08327">
    <property type="entry name" value="AHSA1"/>
    <property type="match status" value="1"/>
</dbReference>
<organism evidence="3 4">
    <name type="scientific">Aequorivita aurantiaca</name>
    <dbReference type="NCBI Taxonomy" id="3053356"/>
    <lineage>
        <taxon>Bacteria</taxon>
        <taxon>Pseudomonadati</taxon>
        <taxon>Bacteroidota</taxon>
        <taxon>Flavobacteriia</taxon>
        <taxon>Flavobacteriales</taxon>
        <taxon>Flavobacteriaceae</taxon>
        <taxon>Aequorivita</taxon>
    </lineage>
</organism>
<name>A0ABT8DHI7_9FLAO</name>
<dbReference type="EMBL" id="JAUGQQ010000003">
    <property type="protein sequence ID" value="MDN3724239.1"/>
    <property type="molecule type" value="Genomic_DNA"/>
</dbReference>
<gene>
    <name evidence="3" type="ORF">QRD02_07580</name>
</gene>
<reference evidence="3 4" key="1">
    <citation type="submission" date="2023-06" db="EMBL/GenBank/DDBJ databases">
        <authorList>
            <person name="Ye Y.-Q."/>
            <person name="Du Z.-J."/>
        </authorList>
    </citation>
    <scope>NUCLEOTIDE SEQUENCE [LARGE SCALE GENOMIC DNA]</scope>
    <source>
        <strain evidence="3 4">SDUM287046</strain>
    </source>
</reference>
<comment type="caution">
    <text evidence="3">The sequence shown here is derived from an EMBL/GenBank/DDBJ whole genome shotgun (WGS) entry which is preliminary data.</text>
</comment>
<dbReference type="Proteomes" id="UP001244787">
    <property type="component" value="Unassembled WGS sequence"/>
</dbReference>
<dbReference type="CDD" id="cd07814">
    <property type="entry name" value="SRPBCC_CalC_Aha1-like"/>
    <property type="match status" value="1"/>
</dbReference>
<evidence type="ECO:0000256" key="1">
    <source>
        <dbReference type="ARBA" id="ARBA00006817"/>
    </source>
</evidence>
<evidence type="ECO:0000259" key="2">
    <source>
        <dbReference type="Pfam" id="PF08327"/>
    </source>
</evidence>